<reference evidence="3" key="1">
    <citation type="submission" date="2024-04" db="EMBL/GenBank/DDBJ databases">
        <title>Salinicola lusitanus LLJ914,a marine bacterium isolated from the Okinawa Trough.</title>
        <authorList>
            <person name="Li J."/>
        </authorList>
    </citation>
    <scope>NUCLEOTIDE SEQUENCE [LARGE SCALE GENOMIC DNA]</scope>
</reference>
<evidence type="ECO:0000256" key="1">
    <source>
        <dbReference type="SAM" id="MobiDB-lite"/>
    </source>
</evidence>
<keyword evidence="3" id="KW-1185">Reference proteome</keyword>
<dbReference type="EMBL" id="JBBPFD010000420">
    <property type="protein sequence ID" value="KAK7878945.1"/>
    <property type="molecule type" value="Genomic_DNA"/>
</dbReference>
<protein>
    <submittedName>
        <fullName evidence="2">Uncharacterized protein</fullName>
    </submittedName>
</protein>
<accession>A0AAW0MG22</accession>
<feature type="compositionally biased region" description="Polar residues" evidence="1">
    <location>
        <begin position="100"/>
        <end position="109"/>
    </location>
</feature>
<gene>
    <name evidence="2" type="ORF">WMY93_034206</name>
</gene>
<dbReference type="AlphaFoldDB" id="A0AAW0MG22"/>
<dbReference type="Proteomes" id="UP001460270">
    <property type="component" value="Unassembled WGS sequence"/>
</dbReference>
<organism evidence="2 3">
    <name type="scientific">Mugilogobius chulae</name>
    <name type="common">yellowstripe goby</name>
    <dbReference type="NCBI Taxonomy" id="88201"/>
    <lineage>
        <taxon>Eukaryota</taxon>
        <taxon>Metazoa</taxon>
        <taxon>Chordata</taxon>
        <taxon>Craniata</taxon>
        <taxon>Vertebrata</taxon>
        <taxon>Euteleostomi</taxon>
        <taxon>Actinopterygii</taxon>
        <taxon>Neopterygii</taxon>
        <taxon>Teleostei</taxon>
        <taxon>Neoteleostei</taxon>
        <taxon>Acanthomorphata</taxon>
        <taxon>Gobiaria</taxon>
        <taxon>Gobiiformes</taxon>
        <taxon>Gobioidei</taxon>
        <taxon>Gobiidae</taxon>
        <taxon>Gobionellinae</taxon>
        <taxon>Mugilogobius</taxon>
    </lineage>
</organism>
<evidence type="ECO:0000313" key="2">
    <source>
        <dbReference type="EMBL" id="KAK7878945.1"/>
    </source>
</evidence>
<feature type="region of interest" description="Disordered" evidence="1">
    <location>
        <begin position="88"/>
        <end position="109"/>
    </location>
</feature>
<comment type="caution">
    <text evidence="2">The sequence shown here is derived from an EMBL/GenBank/DDBJ whole genome shotgun (WGS) entry which is preliminary data.</text>
</comment>
<evidence type="ECO:0000313" key="3">
    <source>
        <dbReference type="Proteomes" id="UP001460270"/>
    </source>
</evidence>
<name>A0AAW0MG22_9GOBI</name>
<proteinExistence type="predicted"/>
<sequence>MVYLVIFVNSQTRDKPSDLPAGQLFREDPEAFPGQSRDIVPPVCPGSSLASSQWDNAGTPHRGGFVQEASGTDARANSSWPLFHVESSGSTREFPHGASQWDTGHQVTSQTKVRLKKPIDDKISIARYARPGSVSPGPPPWSQAWVGAQQAQRPVAESLLQGTRRAQRKGNVEPASHSVRRRREDPKQVRRVYVSRLVCGTLRNFPQTELEGKC</sequence>
<feature type="region of interest" description="Disordered" evidence="1">
    <location>
        <begin position="161"/>
        <end position="187"/>
    </location>
</feature>